<accession>A0A1F7GIK7</accession>
<dbReference type="PANTHER" id="PTHR43761:SF1">
    <property type="entry name" value="D-ISOMER SPECIFIC 2-HYDROXYACID DEHYDROGENASE CATALYTIC DOMAIN-CONTAINING PROTEIN-RELATED"/>
    <property type="match status" value="1"/>
</dbReference>
<evidence type="ECO:0000256" key="1">
    <source>
        <dbReference type="ARBA" id="ARBA00005854"/>
    </source>
</evidence>
<evidence type="ECO:0008006" key="9">
    <source>
        <dbReference type="Google" id="ProtNLM"/>
    </source>
</evidence>
<sequence>MFNKIVITGPLNTTEDLRDKLKKYAESSIASPDTHPSSEKETIERIRDADAILVSWESQITRNVLEKLPQLKYIGICATNMDNVDVGFAQSKGIAVTNVEHYGDEATAEFIFALLLDLVKGFGKYQWREYPSELFGKTIGIVGMGAIGVRVLRLAKGFGMKVIYTSKTRKPDIESDDVQFMSLDDLITNSDIVTLQVPKNTEIFTAHEFDLMKPDKILINTCLGKVFSIDNFMNWIKKGQNYAMFDRYSSGDYYESLKDTKNVIFSKPTNGLPVETKERLTKQVIENIDNYLQN</sequence>
<evidence type="ECO:0000313" key="8">
    <source>
        <dbReference type="Proteomes" id="UP000176850"/>
    </source>
</evidence>
<evidence type="ECO:0000259" key="5">
    <source>
        <dbReference type="Pfam" id="PF00389"/>
    </source>
</evidence>
<dbReference type="GO" id="GO:0016616">
    <property type="term" value="F:oxidoreductase activity, acting on the CH-OH group of donors, NAD or NADP as acceptor"/>
    <property type="evidence" value="ECO:0007669"/>
    <property type="project" value="InterPro"/>
</dbReference>
<name>A0A1F7GIK7_9BACT</name>
<dbReference type="PANTHER" id="PTHR43761">
    <property type="entry name" value="D-ISOMER SPECIFIC 2-HYDROXYACID DEHYDROGENASE FAMILY PROTEIN (AFU_ORTHOLOGUE AFUA_1G13630)"/>
    <property type="match status" value="1"/>
</dbReference>
<gene>
    <name evidence="7" type="ORF">A2799_01210</name>
</gene>
<dbReference type="InterPro" id="IPR029752">
    <property type="entry name" value="D-isomer_DH_CS1"/>
</dbReference>
<comment type="similarity">
    <text evidence="1 4">Belongs to the D-isomer specific 2-hydroxyacid dehydrogenase family.</text>
</comment>
<reference evidence="7 8" key="1">
    <citation type="journal article" date="2016" name="Nat. Commun.">
        <title>Thousands of microbial genomes shed light on interconnected biogeochemical processes in an aquifer system.</title>
        <authorList>
            <person name="Anantharaman K."/>
            <person name="Brown C.T."/>
            <person name="Hug L.A."/>
            <person name="Sharon I."/>
            <person name="Castelle C.J."/>
            <person name="Probst A.J."/>
            <person name="Thomas B.C."/>
            <person name="Singh A."/>
            <person name="Wilkins M.J."/>
            <person name="Karaoz U."/>
            <person name="Brodie E.L."/>
            <person name="Williams K.H."/>
            <person name="Hubbard S.S."/>
            <person name="Banfield J.F."/>
        </authorList>
    </citation>
    <scope>NUCLEOTIDE SEQUENCE [LARGE SCALE GENOMIC DNA]</scope>
</reference>
<dbReference type="Pfam" id="PF02826">
    <property type="entry name" value="2-Hacid_dh_C"/>
    <property type="match status" value="1"/>
</dbReference>
<feature type="domain" description="D-isomer specific 2-hydroxyacid dehydrogenase catalytic" evidence="5">
    <location>
        <begin position="19"/>
        <end position="294"/>
    </location>
</feature>
<dbReference type="InterPro" id="IPR036291">
    <property type="entry name" value="NAD(P)-bd_dom_sf"/>
</dbReference>
<protein>
    <recommendedName>
        <fullName evidence="9">Dihydrofolate reductase</fullName>
    </recommendedName>
</protein>
<dbReference type="SUPFAM" id="SSF52283">
    <property type="entry name" value="Formate/glycerate dehydrogenase catalytic domain-like"/>
    <property type="match status" value="1"/>
</dbReference>
<dbReference type="GO" id="GO:0051287">
    <property type="term" value="F:NAD binding"/>
    <property type="evidence" value="ECO:0007669"/>
    <property type="project" value="InterPro"/>
</dbReference>
<dbReference type="AlphaFoldDB" id="A0A1F7GIK7"/>
<evidence type="ECO:0000259" key="6">
    <source>
        <dbReference type="Pfam" id="PF02826"/>
    </source>
</evidence>
<dbReference type="Pfam" id="PF00389">
    <property type="entry name" value="2-Hacid_dh"/>
    <property type="match status" value="1"/>
</dbReference>
<organism evidence="7 8">
    <name type="scientific">Candidatus Roizmanbacteria bacterium RIFCSPHIGHO2_01_FULL_39_24</name>
    <dbReference type="NCBI Taxonomy" id="1802032"/>
    <lineage>
        <taxon>Bacteria</taxon>
        <taxon>Candidatus Roizmaniibacteriota</taxon>
    </lineage>
</organism>
<feature type="domain" description="D-isomer specific 2-hydroxyacid dehydrogenase NAD-binding" evidence="6">
    <location>
        <begin position="128"/>
        <end position="265"/>
    </location>
</feature>
<dbReference type="PROSITE" id="PS00065">
    <property type="entry name" value="D_2_HYDROXYACID_DH_1"/>
    <property type="match status" value="1"/>
</dbReference>
<evidence type="ECO:0000313" key="7">
    <source>
        <dbReference type="EMBL" id="OGK18711.1"/>
    </source>
</evidence>
<evidence type="ECO:0000256" key="3">
    <source>
        <dbReference type="ARBA" id="ARBA00023027"/>
    </source>
</evidence>
<dbReference type="EMBL" id="MFZH01000028">
    <property type="protein sequence ID" value="OGK18711.1"/>
    <property type="molecule type" value="Genomic_DNA"/>
</dbReference>
<proteinExistence type="inferred from homology"/>
<keyword evidence="3" id="KW-0520">NAD</keyword>
<comment type="caution">
    <text evidence="7">The sequence shown here is derived from an EMBL/GenBank/DDBJ whole genome shotgun (WGS) entry which is preliminary data.</text>
</comment>
<evidence type="ECO:0000256" key="4">
    <source>
        <dbReference type="RuleBase" id="RU003719"/>
    </source>
</evidence>
<dbReference type="InterPro" id="IPR006140">
    <property type="entry name" value="D-isomer_DH_NAD-bd"/>
</dbReference>
<evidence type="ECO:0000256" key="2">
    <source>
        <dbReference type="ARBA" id="ARBA00023002"/>
    </source>
</evidence>
<dbReference type="Proteomes" id="UP000176850">
    <property type="component" value="Unassembled WGS sequence"/>
</dbReference>
<dbReference type="InterPro" id="IPR050418">
    <property type="entry name" value="D-iso_2-hydroxyacid_DH_PdxB"/>
</dbReference>
<dbReference type="InterPro" id="IPR006139">
    <property type="entry name" value="D-isomer_2_OHA_DH_cat_dom"/>
</dbReference>
<keyword evidence="2 4" id="KW-0560">Oxidoreductase</keyword>
<dbReference type="SUPFAM" id="SSF51735">
    <property type="entry name" value="NAD(P)-binding Rossmann-fold domains"/>
    <property type="match status" value="1"/>
</dbReference>
<dbReference type="Gene3D" id="3.40.50.720">
    <property type="entry name" value="NAD(P)-binding Rossmann-like Domain"/>
    <property type="match status" value="2"/>
</dbReference>